<accession>A0ABS7PXJ3</accession>
<dbReference type="InterPro" id="IPR000835">
    <property type="entry name" value="HTH_MarR-typ"/>
</dbReference>
<dbReference type="EMBL" id="JAINVV010000013">
    <property type="protein sequence ID" value="MBY8825679.1"/>
    <property type="molecule type" value="Genomic_DNA"/>
</dbReference>
<dbReference type="CDD" id="cd00090">
    <property type="entry name" value="HTH_ARSR"/>
    <property type="match status" value="1"/>
</dbReference>
<dbReference type="Proteomes" id="UP000706039">
    <property type="component" value="Unassembled WGS sequence"/>
</dbReference>
<evidence type="ECO:0000256" key="1">
    <source>
        <dbReference type="ARBA" id="ARBA00023015"/>
    </source>
</evidence>
<reference evidence="6 7" key="1">
    <citation type="submission" date="2021-08" db="EMBL/GenBank/DDBJ databases">
        <authorList>
            <person name="Tuo L."/>
        </authorList>
    </citation>
    <scope>NUCLEOTIDE SEQUENCE [LARGE SCALE GENOMIC DNA]</scope>
    <source>
        <strain evidence="6 7">JCM 31229</strain>
    </source>
</reference>
<protein>
    <recommendedName>
        <fullName evidence="4">HTH-type transcriptional regulator</fullName>
    </recommendedName>
</protein>
<proteinExistence type="inferred from homology"/>
<keyword evidence="7" id="KW-1185">Reference proteome</keyword>
<dbReference type="PANTHER" id="PTHR38465:SF1">
    <property type="entry name" value="HTH-TYPE TRANSCRIPTIONAL REGULATOR MJ1563-RELATED"/>
    <property type="match status" value="1"/>
</dbReference>
<keyword evidence="2 4" id="KW-0238">DNA-binding</keyword>
<dbReference type="Pfam" id="PF12802">
    <property type="entry name" value="MarR_2"/>
    <property type="match status" value="1"/>
</dbReference>
<feature type="domain" description="HTH marR-type" evidence="5">
    <location>
        <begin position="30"/>
        <end position="89"/>
    </location>
</feature>
<gene>
    <name evidence="6" type="ORF">K7G82_25480</name>
</gene>
<dbReference type="InterPro" id="IPR036388">
    <property type="entry name" value="WH-like_DNA-bd_sf"/>
</dbReference>
<organism evidence="6 7">
    <name type="scientific">Sphingomonas colocasiae</name>
    <dbReference type="NCBI Taxonomy" id="1848973"/>
    <lineage>
        <taxon>Bacteria</taxon>
        <taxon>Pseudomonadati</taxon>
        <taxon>Pseudomonadota</taxon>
        <taxon>Alphaproteobacteria</taxon>
        <taxon>Sphingomonadales</taxon>
        <taxon>Sphingomonadaceae</taxon>
        <taxon>Sphingomonas</taxon>
    </lineage>
</organism>
<dbReference type="Gene3D" id="1.10.10.10">
    <property type="entry name" value="Winged helix-like DNA-binding domain superfamily/Winged helix DNA-binding domain"/>
    <property type="match status" value="1"/>
</dbReference>
<comment type="caution">
    <text evidence="6">The sequence shown here is derived from an EMBL/GenBank/DDBJ whole genome shotgun (WGS) entry which is preliminary data.</text>
</comment>
<sequence>MTEIAEKSEALPVAVRQFVLHWGEMGGQWGVNRSVAQIHALLYLSDRPLNADEIGEKLGIARSNISNSLKELLGWKLIRRVPVMGDRREHFEAEVDLWQMLTRIAQGRKEREVDPAVAALKQCRAEAQDDPRISRTARERIEAMHDFVTTMDDWHREMITIPPARLMLLIKMGRKVLNFLPLGRGKVKPDV</sequence>
<evidence type="ECO:0000256" key="2">
    <source>
        <dbReference type="ARBA" id="ARBA00023125"/>
    </source>
</evidence>
<dbReference type="InterPro" id="IPR052362">
    <property type="entry name" value="HTH-GbsR_regulator"/>
</dbReference>
<evidence type="ECO:0000256" key="4">
    <source>
        <dbReference type="PIRNR" id="PIRNR006707"/>
    </source>
</evidence>
<dbReference type="PIRSF" id="PIRSF006707">
    <property type="entry name" value="MJ1563"/>
    <property type="match status" value="1"/>
</dbReference>
<evidence type="ECO:0000313" key="6">
    <source>
        <dbReference type="EMBL" id="MBY8825679.1"/>
    </source>
</evidence>
<comment type="similarity">
    <text evidence="4">Belongs to the GbsR family.</text>
</comment>
<dbReference type="PANTHER" id="PTHR38465">
    <property type="entry name" value="HTH-TYPE TRANSCRIPTIONAL REGULATOR MJ1563-RELATED"/>
    <property type="match status" value="1"/>
</dbReference>
<evidence type="ECO:0000259" key="5">
    <source>
        <dbReference type="Pfam" id="PF12802"/>
    </source>
</evidence>
<name>A0ABS7PXJ3_9SPHN</name>
<evidence type="ECO:0000313" key="7">
    <source>
        <dbReference type="Proteomes" id="UP000706039"/>
    </source>
</evidence>
<evidence type="ECO:0000256" key="3">
    <source>
        <dbReference type="ARBA" id="ARBA00023163"/>
    </source>
</evidence>
<keyword evidence="1 4" id="KW-0805">Transcription regulation</keyword>
<dbReference type="InterPro" id="IPR011991">
    <property type="entry name" value="ArsR-like_HTH"/>
</dbReference>
<dbReference type="InterPro" id="IPR026282">
    <property type="entry name" value="MJ1563"/>
</dbReference>
<dbReference type="SUPFAM" id="SSF46785">
    <property type="entry name" value="Winged helix' DNA-binding domain"/>
    <property type="match status" value="1"/>
</dbReference>
<keyword evidence="3 4" id="KW-0804">Transcription</keyword>
<dbReference type="InterPro" id="IPR036390">
    <property type="entry name" value="WH_DNA-bd_sf"/>
</dbReference>